<dbReference type="InterPro" id="IPR005467">
    <property type="entry name" value="His_kinase_dom"/>
</dbReference>
<comment type="catalytic activity">
    <reaction evidence="1">
        <text>ATP + protein L-histidine = ADP + protein N-phospho-L-histidine.</text>
        <dbReference type="EC" id="2.7.13.3"/>
    </reaction>
</comment>
<keyword evidence="13 14" id="KW-0472">Membrane</keyword>
<comment type="caution">
    <text evidence="17">The sequence shown here is derived from an EMBL/GenBank/DDBJ whole genome shotgun (WGS) entry which is preliminary data.</text>
</comment>
<protein>
    <recommendedName>
        <fullName evidence="3">histidine kinase</fullName>
        <ecNumber evidence="3">2.7.13.3</ecNumber>
    </recommendedName>
</protein>
<dbReference type="Pfam" id="PF02518">
    <property type="entry name" value="HATPase_c"/>
    <property type="match status" value="1"/>
</dbReference>
<dbReference type="GO" id="GO:0016301">
    <property type="term" value="F:kinase activity"/>
    <property type="evidence" value="ECO:0007669"/>
    <property type="project" value="UniProtKB-KW"/>
</dbReference>
<feature type="domain" description="Histidine kinase" evidence="15">
    <location>
        <begin position="162"/>
        <end position="375"/>
    </location>
</feature>
<dbReference type="Gene3D" id="3.30.565.10">
    <property type="entry name" value="Histidine kinase-like ATPase, C-terminal domain"/>
    <property type="match status" value="1"/>
</dbReference>
<accession>A0ABS7C759</accession>
<keyword evidence="11 14" id="KW-1133">Transmembrane helix</keyword>
<evidence type="ECO:0000256" key="10">
    <source>
        <dbReference type="ARBA" id="ARBA00022840"/>
    </source>
</evidence>
<keyword evidence="10" id="KW-0067">ATP-binding</keyword>
<evidence type="ECO:0000256" key="6">
    <source>
        <dbReference type="ARBA" id="ARBA00022679"/>
    </source>
</evidence>
<dbReference type="InterPro" id="IPR036890">
    <property type="entry name" value="HATPase_C_sf"/>
</dbReference>
<reference evidence="17 18" key="1">
    <citation type="submission" date="2021-07" db="EMBL/GenBank/DDBJ databases">
        <title>Paenibacillus radiodurans sp. nov., isolated from the southeastern edge of Tengger Desert.</title>
        <authorList>
            <person name="Zhang G."/>
        </authorList>
    </citation>
    <scope>NUCLEOTIDE SEQUENCE [LARGE SCALE GENOMIC DNA]</scope>
    <source>
        <strain evidence="17 18">CCM 7311</strain>
    </source>
</reference>
<keyword evidence="6" id="KW-0808">Transferase</keyword>
<keyword evidence="9 17" id="KW-0418">Kinase</keyword>
<keyword evidence="18" id="KW-1185">Reference proteome</keyword>
<evidence type="ECO:0000256" key="14">
    <source>
        <dbReference type="SAM" id="Phobius"/>
    </source>
</evidence>
<dbReference type="PROSITE" id="PS50109">
    <property type="entry name" value="HIS_KIN"/>
    <property type="match status" value="1"/>
</dbReference>
<keyword evidence="7 14" id="KW-0812">Transmembrane</keyword>
<dbReference type="PRINTS" id="PR00344">
    <property type="entry name" value="BCTRLSENSOR"/>
</dbReference>
<evidence type="ECO:0000256" key="4">
    <source>
        <dbReference type="ARBA" id="ARBA00022475"/>
    </source>
</evidence>
<evidence type="ECO:0000256" key="13">
    <source>
        <dbReference type="ARBA" id="ARBA00023136"/>
    </source>
</evidence>
<dbReference type="SMART" id="SM00388">
    <property type="entry name" value="HisKA"/>
    <property type="match status" value="1"/>
</dbReference>
<dbReference type="CDD" id="cd00082">
    <property type="entry name" value="HisKA"/>
    <property type="match status" value="1"/>
</dbReference>
<dbReference type="Pfam" id="PF00672">
    <property type="entry name" value="HAMP"/>
    <property type="match status" value="1"/>
</dbReference>
<dbReference type="InterPro" id="IPR036097">
    <property type="entry name" value="HisK_dim/P_sf"/>
</dbReference>
<comment type="subcellular location">
    <subcellularLocation>
        <location evidence="2">Cell membrane</location>
        <topology evidence="2">Multi-pass membrane protein</topology>
    </subcellularLocation>
</comment>
<dbReference type="CDD" id="cd06225">
    <property type="entry name" value="HAMP"/>
    <property type="match status" value="1"/>
</dbReference>
<feature type="transmembrane region" description="Helical" evidence="14">
    <location>
        <begin position="77"/>
        <end position="100"/>
    </location>
</feature>
<evidence type="ECO:0000256" key="2">
    <source>
        <dbReference type="ARBA" id="ARBA00004651"/>
    </source>
</evidence>
<dbReference type="SMART" id="SM00304">
    <property type="entry name" value="HAMP"/>
    <property type="match status" value="1"/>
</dbReference>
<dbReference type="PROSITE" id="PS50885">
    <property type="entry name" value="HAMP"/>
    <property type="match status" value="1"/>
</dbReference>
<evidence type="ECO:0000256" key="3">
    <source>
        <dbReference type="ARBA" id="ARBA00012438"/>
    </source>
</evidence>
<dbReference type="PANTHER" id="PTHR45528:SF1">
    <property type="entry name" value="SENSOR HISTIDINE KINASE CPXA"/>
    <property type="match status" value="1"/>
</dbReference>
<dbReference type="SUPFAM" id="SSF55874">
    <property type="entry name" value="ATPase domain of HSP90 chaperone/DNA topoisomerase II/histidine kinase"/>
    <property type="match status" value="1"/>
</dbReference>
<evidence type="ECO:0000259" key="15">
    <source>
        <dbReference type="PROSITE" id="PS50109"/>
    </source>
</evidence>
<feature type="domain" description="HAMP" evidence="16">
    <location>
        <begin position="101"/>
        <end position="154"/>
    </location>
</feature>
<name>A0ABS7C759_9BACL</name>
<evidence type="ECO:0000256" key="11">
    <source>
        <dbReference type="ARBA" id="ARBA00022989"/>
    </source>
</evidence>
<dbReference type="RefSeq" id="WP_210045749.1">
    <property type="nucleotide sequence ID" value="NZ_JBHLVU010000017.1"/>
</dbReference>
<dbReference type="SMART" id="SM00387">
    <property type="entry name" value="HATPase_c"/>
    <property type="match status" value="1"/>
</dbReference>
<dbReference type="Gene3D" id="1.10.287.130">
    <property type="match status" value="1"/>
</dbReference>
<organism evidence="17 18">
    <name type="scientific">Paenibacillus sepulcri</name>
    <dbReference type="NCBI Taxonomy" id="359917"/>
    <lineage>
        <taxon>Bacteria</taxon>
        <taxon>Bacillati</taxon>
        <taxon>Bacillota</taxon>
        <taxon>Bacilli</taxon>
        <taxon>Bacillales</taxon>
        <taxon>Paenibacillaceae</taxon>
        <taxon>Paenibacillus</taxon>
    </lineage>
</organism>
<evidence type="ECO:0000313" key="17">
    <source>
        <dbReference type="EMBL" id="MBW7456765.1"/>
    </source>
</evidence>
<dbReference type="EMBL" id="JAHZIK010000659">
    <property type="protein sequence ID" value="MBW7456765.1"/>
    <property type="molecule type" value="Genomic_DNA"/>
</dbReference>
<keyword evidence="12" id="KW-0902">Two-component regulatory system</keyword>
<dbReference type="PANTHER" id="PTHR45528">
    <property type="entry name" value="SENSOR HISTIDINE KINASE CPXA"/>
    <property type="match status" value="1"/>
</dbReference>
<evidence type="ECO:0000313" key="18">
    <source>
        <dbReference type="Proteomes" id="UP001519887"/>
    </source>
</evidence>
<dbReference type="Pfam" id="PF00512">
    <property type="entry name" value="HisKA"/>
    <property type="match status" value="1"/>
</dbReference>
<evidence type="ECO:0000256" key="7">
    <source>
        <dbReference type="ARBA" id="ARBA00022692"/>
    </source>
</evidence>
<evidence type="ECO:0000256" key="5">
    <source>
        <dbReference type="ARBA" id="ARBA00022553"/>
    </source>
</evidence>
<dbReference type="CDD" id="cd00075">
    <property type="entry name" value="HATPase"/>
    <property type="match status" value="1"/>
</dbReference>
<dbReference type="Proteomes" id="UP001519887">
    <property type="component" value="Unassembled WGS sequence"/>
</dbReference>
<dbReference type="InterPro" id="IPR003660">
    <property type="entry name" value="HAMP_dom"/>
</dbReference>
<evidence type="ECO:0000256" key="9">
    <source>
        <dbReference type="ARBA" id="ARBA00022777"/>
    </source>
</evidence>
<dbReference type="InterPro" id="IPR004358">
    <property type="entry name" value="Sig_transdc_His_kin-like_C"/>
</dbReference>
<evidence type="ECO:0000256" key="8">
    <source>
        <dbReference type="ARBA" id="ARBA00022741"/>
    </source>
</evidence>
<evidence type="ECO:0000256" key="12">
    <source>
        <dbReference type="ARBA" id="ARBA00023012"/>
    </source>
</evidence>
<gene>
    <name evidence="17" type="ORF">K0U00_22255</name>
</gene>
<dbReference type="SUPFAM" id="SSF158472">
    <property type="entry name" value="HAMP domain-like"/>
    <property type="match status" value="1"/>
</dbReference>
<dbReference type="SUPFAM" id="SSF47384">
    <property type="entry name" value="Homodimeric domain of signal transducing histidine kinase"/>
    <property type="match status" value="1"/>
</dbReference>
<dbReference type="InterPro" id="IPR003661">
    <property type="entry name" value="HisK_dim/P_dom"/>
</dbReference>
<sequence length="380" mass="42244">MARFNHLPLRLRLTLLMALILIIASIVLMMTSIYAARKIYKTDVPMLKTAAIERNKQIYKVDVPKLKTAAIERNNDFTAVGIISAVLVIAIGTCLTYLIAGRALKPVTDLSKEIGEIDENNLFRQVGVPSSNDEVSKLSRSFNRMIHKLEKVFVAHKNFSANAAHELKTPLAAMIANIEVLQLDDHPTVDEYKETLEDTLKNAQRLNVLVNDLLKLNAGQNIAESEKIEAADMFANIIDELLQPIQSKNIRIENRTAGVLLHGDKHLLYRAFYNMIHNAVKYNKPNGVIIIAAAENAVNTRITILDTGIGIPEDQIDKIFDPFYCVDKSRSRELGGSGLGLSIVKMVIEKHGGEIQVHSVADVSTTIVIRLPKPQNKADR</sequence>
<dbReference type="InterPro" id="IPR003594">
    <property type="entry name" value="HATPase_dom"/>
</dbReference>
<evidence type="ECO:0000259" key="16">
    <source>
        <dbReference type="PROSITE" id="PS50885"/>
    </source>
</evidence>
<evidence type="ECO:0000256" key="1">
    <source>
        <dbReference type="ARBA" id="ARBA00000085"/>
    </source>
</evidence>
<keyword evidence="8" id="KW-0547">Nucleotide-binding</keyword>
<keyword evidence="4" id="KW-1003">Cell membrane</keyword>
<dbReference type="Gene3D" id="6.10.340.10">
    <property type="match status" value="1"/>
</dbReference>
<dbReference type="EC" id="2.7.13.3" evidence="3"/>
<proteinExistence type="predicted"/>
<keyword evidence="5" id="KW-0597">Phosphoprotein</keyword>
<feature type="transmembrane region" description="Helical" evidence="14">
    <location>
        <begin position="12"/>
        <end position="36"/>
    </location>
</feature>
<dbReference type="InterPro" id="IPR050398">
    <property type="entry name" value="HssS/ArlS-like"/>
</dbReference>